<name>A0A3P7M785_CYLGO</name>
<keyword evidence="1" id="KW-0949">S-adenosyl-L-methionine</keyword>
<evidence type="ECO:0000256" key="2">
    <source>
        <dbReference type="SAM" id="MobiDB-lite"/>
    </source>
</evidence>
<sequence length="392" mass="44812">MDTKEIVEQLIMLDPQKANVIANLIKRRQSSNKRRSGSKQDHAPKRARPASAASEDAKKSEEEPTPARVSTRSTSRASSLKDGRISSCASMKLEVSPVCIDGTSGIVSQEISPLPRVQNPSESPSSEERKSDAANSSADELEIRKLYREAVKRMLREKVTTLLEATISDLQGLRIGPRERHDRRNSKERKNLWAVNWEHVKKRRKKEKEDDKKKSSERIRKREVVSKRQEKDKQQNKHEHVEEKHEVEDHPQPEKNSEKRTRKRRNDSMEKEKEKEKEREKEKEKSKDEHRTRSSHSTPARRTSCCETTTPTKKMTCCDNTTLKREKEYEEIVRSVAVGILPEWESPVLSCGCTRGACTSDSECVNRALCVQCPPGCAAPLCANKVRYSFIA</sequence>
<dbReference type="Proteomes" id="UP000271889">
    <property type="component" value="Unassembled WGS sequence"/>
</dbReference>
<evidence type="ECO:0000313" key="4">
    <source>
        <dbReference type="EMBL" id="VDN25265.1"/>
    </source>
</evidence>
<feature type="region of interest" description="Disordered" evidence="2">
    <location>
        <begin position="25"/>
        <end position="83"/>
    </location>
</feature>
<organism evidence="4 5">
    <name type="scientific">Cylicostephanus goldi</name>
    <name type="common">Nematode worm</name>
    <dbReference type="NCBI Taxonomy" id="71465"/>
    <lineage>
        <taxon>Eukaryota</taxon>
        <taxon>Metazoa</taxon>
        <taxon>Ecdysozoa</taxon>
        <taxon>Nematoda</taxon>
        <taxon>Chromadorea</taxon>
        <taxon>Rhabditida</taxon>
        <taxon>Rhabditina</taxon>
        <taxon>Rhabditomorpha</taxon>
        <taxon>Strongyloidea</taxon>
        <taxon>Strongylidae</taxon>
        <taxon>Cylicostephanus</taxon>
    </lineage>
</organism>
<feature type="region of interest" description="Disordered" evidence="2">
    <location>
        <begin position="166"/>
        <end position="305"/>
    </location>
</feature>
<evidence type="ECO:0000256" key="1">
    <source>
        <dbReference type="ARBA" id="ARBA00022691"/>
    </source>
</evidence>
<evidence type="ECO:0000259" key="3">
    <source>
        <dbReference type="SMART" id="SM00570"/>
    </source>
</evidence>
<reference evidence="4 5" key="1">
    <citation type="submission" date="2018-11" db="EMBL/GenBank/DDBJ databases">
        <authorList>
            <consortium name="Pathogen Informatics"/>
        </authorList>
    </citation>
    <scope>NUCLEOTIDE SEQUENCE [LARGE SCALE GENOMIC DNA]</scope>
</reference>
<proteinExistence type="predicted"/>
<dbReference type="GO" id="GO:0005634">
    <property type="term" value="C:nucleus"/>
    <property type="evidence" value="ECO:0007669"/>
    <property type="project" value="InterPro"/>
</dbReference>
<protein>
    <recommendedName>
        <fullName evidence="3">AWS domain-containing protein</fullName>
    </recommendedName>
</protein>
<feature type="domain" description="AWS" evidence="3">
    <location>
        <begin position="346"/>
        <end position="389"/>
    </location>
</feature>
<keyword evidence="5" id="KW-1185">Reference proteome</keyword>
<feature type="compositionally biased region" description="Basic residues" evidence="2">
    <location>
        <begin position="25"/>
        <end position="37"/>
    </location>
</feature>
<feature type="compositionally biased region" description="Basic and acidic residues" evidence="2">
    <location>
        <begin position="207"/>
        <end position="259"/>
    </location>
</feature>
<dbReference type="SMART" id="SM00570">
    <property type="entry name" value="AWS"/>
    <property type="match status" value="1"/>
</dbReference>
<dbReference type="InterPro" id="IPR006560">
    <property type="entry name" value="AWS_dom"/>
</dbReference>
<feature type="region of interest" description="Disordered" evidence="2">
    <location>
        <begin position="110"/>
        <end position="141"/>
    </location>
</feature>
<dbReference type="AlphaFoldDB" id="A0A3P7M785"/>
<dbReference type="EMBL" id="UYRV01109531">
    <property type="protein sequence ID" value="VDN25265.1"/>
    <property type="molecule type" value="Genomic_DNA"/>
</dbReference>
<feature type="compositionally biased region" description="Polar residues" evidence="2">
    <location>
        <begin position="295"/>
        <end position="305"/>
    </location>
</feature>
<feature type="compositionally biased region" description="Low complexity" evidence="2">
    <location>
        <begin position="66"/>
        <end position="78"/>
    </location>
</feature>
<accession>A0A3P7M785</accession>
<dbReference type="OrthoDB" id="5874231at2759"/>
<gene>
    <name evidence="4" type="ORF">CGOC_LOCUS10049</name>
</gene>
<dbReference type="GO" id="GO:0042054">
    <property type="term" value="F:histone methyltransferase activity"/>
    <property type="evidence" value="ECO:0007669"/>
    <property type="project" value="InterPro"/>
</dbReference>
<feature type="compositionally biased region" description="Basic and acidic residues" evidence="2">
    <location>
        <begin position="266"/>
        <end position="292"/>
    </location>
</feature>
<evidence type="ECO:0000313" key="5">
    <source>
        <dbReference type="Proteomes" id="UP000271889"/>
    </source>
</evidence>